<evidence type="ECO:0000313" key="2">
    <source>
        <dbReference type="EMBL" id="OBT96347.1"/>
    </source>
</evidence>
<protein>
    <recommendedName>
        <fullName evidence="1">Carboxylesterase type B domain-containing protein</fullName>
    </recommendedName>
</protein>
<dbReference type="OrthoDB" id="3200163at2759"/>
<dbReference type="PANTHER" id="PTHR11559">
    <property type="entry name" value="CARBOXYLESTERASE"/>
    <property type="match status" value="1"/>
</dbReference>
<dbReference type="SUPFAM" id="SSF53474">
    <property type="entry name" value="alpha/beta-Hydrolases"/>
    <property type="match status" value="1"/>
</dbReference>
<reference evidence="2 3" key="1">
    <citation type="submission" date="2016-03" db="EMBL/GenBank/DDBJ databases">
        <title>Comparative genomics of Pseudogymnoascus destructans, the fungus causing white-nose syndrome of bats.</title>
        <authorList>
            <person name="Palmer J.M."/>
            <person name="Drees K.P."/>
            <person name="Foster J.T."/>
            <person name="Lindner D.L."/>
        </authorList>
    </citation>
    <scope>NUCLEOTIDE SEQUENCE [LARGE SCALE GENOMIC DNA]</scope>
    <source>
        <strain evidence="2 3">UAMH 10579</strain>
    </source>
</reference>
<name>A0A1B8GKH5_9PEZI</name>
<dbReference type="AlphaFoldDB" id="A0A1B8GKH5"/>
<dbReference type="Proteomes" id="UP000091956">
    <property type="component" value="Unassembled WGS sequence"/>
</dbReference>
<dbReference type="STRING" id="342668.A0A1B8GKH5"/>
<reference evidence="3" key="2">
    <citation type="journal article" date="2018" name="Nat. Commun.">
        <title>Extreme sensitivity to ultraviolet light in the fungal pathogen causing white-nose syndrome of bats.</title>
        <authorList>
            <person name="Palmer J.M."/>
            <person name="Drees K.P."/>
            <person name="Foster J.T."/>
            <person name="Lindner D.L."/>
        </authorList>
    </citation>
    <scope>NUCLEOTIDE SEQUENCE [LARGE SCALE GENOMIC DNA]</scope>
    <source>
        <strain evidence="3">UAMH 10579</strain>
    </source>
</reference>
<dbReference type="InterPro" id="IPR050309">
    <property type="entry name" value="Type-B_Carboxylest/Lipase"/>
</dbReference>
<dbReference type="Gene3D" id="3.40.50.1820">
    <property type="entry name" value="alpha/beta hydrolase"/>
    <property type="match status" value="1"/>
</dbReference>
<dbReference type="InterPro" id="IPR029058">
    <property type="entry name" value="AB_hydrolase_fold"/>
</dbReference>
<dbReference type="Pfam" id="PF00135">
    <property type="entry name" value="COesterase"/>
    <property type="match status" value="1"/>
</dbReference>
<organism evidence="2 3">
    <name type="scientific">Pseudogymnoascus verrucosus</name>
    <dbReference type="NCBI Taxonomy" id="342668"/>
    <lineage>
        <taxon>Eukaryota</taxon>
        <taxon>Fungi</taxon>
        <taxon>Dikarya</taxon>
        <taxon>Ascomycota</taxon>
        <taxon>Pezizomycotina</taxon>
        <taxon>Leotiomycetes</taxon>
        <taxon>Thelebolales</taxon>
        <taxon>Thelebolaceae</taxon>
        <taxon>Pseudogymnoascus</taxon>
    </lineage>
</organism>
<proteinExistence type="predicted"/>
<gene>
    <name evidence="2" type="ORF">VE01_05830</name>
</gene>
<keyword evidence="3" id="KW-1185">Reference proteome</keyword>
<dbReference type="GeneID" id="28839216"/>
<accession>A0A1B8GKH5</accession>
<dbReference type="ESTHER" id="9pezi-a0a094id65">
    <property type="family name" value="Fungal_carboxylesterase_lipase"/>
</dbReference>
<feature type="domain" description="Carboxylesterase type B" evidence="1">
    <location>
        <begin position="11"/>
        <end position="477"/>
    </location>
</feature>
<dbReference type="InterPro" id="IPR002018">
    <property type="entry name" value="CarbesteraseB"/>
</dbReference>
<sequence>MSTILKHGKLGEIHGVLGDDVVQFLGIQYASLKDRFAESEILDRDLDSSVIDATRIGPMVMSPLQGCDAEFGIIQHALPKPDLTVSELHGLNLNVTVPLMERKLPGLGSKLPVCVFIHGGGYSTGSNSWPQYSQARMVKLSADMGFPMIGVGINYRLGLPGFLTSSELREAGYASNNGLRDQINALRWIKKNIGDFAGDADNVTVMGESAGAVSGMFLLHSEEPLFKRLISMSGSALLVKPLPLPVSEFVYASLVKSMGLENLSGPERVKAILEIPIKDLLEKIPPTMPLMPVVDGDIIPGAPTFSQISDKAEDPTYPMPGKQWCESLIIGDCQFDGSIFSLMLGPRRVGIAQSFHKSIAKSFAHHPSSSEKLFQAYGITPDLPDNIALRSIFTFATDIGFLAPVVSLARGWPGKAYVYHFNEPNPWDGEWKGDTTHVLDIAFLFQNFNEFLPPAQKEVAVIFARDFIKFVNGEAPWAAFGTSSQGAMVYGPSPERSTAAFMPYIRGNAEESCGRNSTIFKLGEDIPLDELATAWGDFLAGQ</sequence>
<evidence type="ECO:0000259" key="1">
    <source>
        <dbReference type="Pfam" id="PF00135"/>
    </source>
</evidence>
<dbReference type="RefSeq" id="XP_018130080.1">
    <property type="nucleotide sequence ID" value="XM_018275288.1"/>
</dbReference>
<dbReference type="EMBL" id="KV460229">
    <property type="protein sequence ID" value="OBT96347.1"/>
    <property type="molecule type" value="Genomic_DNA"/>
</dbReference>
<evidence type="ECO:0000313" key="3">
    <source>
        <dbReference type="Proteomes" id="UP000091956"/>
    </source>
</evidence>